<evidence type="ECO:0000313" key="4">
    <source>
        <dbReference type="Proteomes" id="UP000184386"/>
    </source>
</evidence>
<dbReference type="PANTHER" id="PTHR30336">
    <property type="entry name" value="INNER MEMBRANE PROTEIN, PROBABLE PERMEASE"/>
    <property type="match status" value="1"/>
</dbReference>
<keyword evidence="1" id="KW-1133">Transmembrane helix</keyword>
<feature type="transmembrane region" description="Helical" evidence="1">
    <location>
        <begin position="66"/>
        <end position="89"/>
    </location>
</feature>
<evidence type="ECO:0000259" key="2">
    <source>
        <dbReference type="Pfam" id="PF02698"/>
    </source>
</evidence>
<keyword evidence="1" id="KW-0812">Transmembrane</keyword>
<dbReference type="InterPro" id="IPR051599">
    <property type="entry name" value="Cell_Envelope_Assoc"/>
</dbReference>
<dbReference type="OrthoDB" id="9782395at2"/>
<dbReference type="GO" id="GO:0043164">
    <property type="term" value="P:Gram-negative-bacterium-type cell wall biogenesis"/>
    <property type="evidence" value="ECO:0007669"/>
    <property type="project" value="TreeGrafter"/>
</dbReference>
<dbReference type="InterPro" id="IPR003848">
    <property type="entry name" value="DUF218"/>
</dbReference>
<accession>A0A1M6V114</accession>
<dbReference type="AlphaFoldDB" id="A0A1M6V114"/>
<proteinExistence type="predicted"/>
<feature type="transmembrane region" description="Helical" evidence="1">
    <location>
        <begin position="7"/>
        <end position="28"/>
    </location>
</feature>
<reference evidence="3 4" key="1">
    <citation type="submission" date="2016-11" db="EMBL/GenBank/DDBJ databases">
        <authorList>
            <person name="Jaros S."/>
            <person name="Januszkiewicz K."/>
            <person name="Wedrychowicz H."/>
        </authorList>
    </citation>
    <scope>NUCLEOTIDE SEQUENCE [LARGE SCALE GENOMIC DNA]</scope>
    <source>
        <strain evidence="3 4">DSM 15929</strain>
    </source>
</reference>
<dbReference type="PANTHER" id="PTHR30336:SF4">
    <property type="entry name" value="ENVELOPE BIOGENESIS FACTOR ELYC"/>
    <property type="match status" value="1"/>
</dbReference>
<dbReference type="Gene3D" id="3.40.50.620">
    <property type="entry name" value="HUPs"/>
    <property type="match status" value="1"/>
</dbReference>
<dbReference type="Pfam" id="PF02698">
    <property type="entry name" value="DUF218"/>
    <property type="match status" value="1"/>
</dbReference>
<dbReference type="STRING" id="1121322.SAMN02745136_03269"/>
<evidence type="ECO:0000313" key="3">
    <source>
        <dbReference type="EMBL" id="SHK75130.1"/>
    </source>
</evidence>
<name>A0A1M6V114_9FIRM</name>
<organism evidence="3 4">
    <name type="scientific">Anaerocolumna jejuensis DSM 15929</name>
    <dbReference type="NCBI Taxonomy" id="1121322"/>
    <lineage>
        <taxon>Bacteria</taxon>
        <taxon>Bacillati</taxon>
        <taxon>Bacillota</taxon>
        <taxon>Clostridia</taxon>
        <taxon>Lachnospirales</taxon>
        <taxon>Lachnospiraceae</taxon>
        <taxon>Anaerocolumna</taxon>
    </lineage>
</organism>
<dbReference type="InterPro" id="IPR014729">
    <property type="entry name" value="Rossmann-like_a/b/a_fold"/>
</dbReference>
<dbReference type="Proteomes" id="UP000184386">
    <property type="component" value="Unassembled WGS sequence"/>
</dbReference>
<dbReference type="GO" id="GO:0005886">
    <property type="term" value="C:plasma membrane"/>
    <property type="evidence" value="ECO:0007669"/>
    <property type="project" value="TreeGrafter"/>
</dbReference>
<protein>
    <submittedName>
        <fullName evidence="3">Uncharacterized SAM-binding protein YcdF, DUF218 family</fullName>
    </submittedName>
</protein>
<evidence type="ECO:0000256" key="1">
    <source>
        <dbReference type="SAM" id="Phobius"/>
    </source>
</evidence>
<dbReference type="RefSeq" id="WP_073277843.1">
    <property type="nucleotide sequence ID" value="NZ_FRAC01000016.1"/>
</dbReference>
<dbReference type="CDD" id="cd06259">
    <property type="entry name" value="YdcF-like"/>
    <property type="match status" value="1"/>
</dbReference>
<feature type="transmembrane region" description="Helical" evidence="1">
    <location>
        <begin position="34"/>
        <end position="54"/>
    </location>
</feature>
<keyword evidence="1" id="KW-0472">Membrane</keyword>
<gene>
    <name evidence="3" type="ORF">SAMN02745136_03269</name>
</gene>
<feature type="domain" description="DUF218" evidence="2">
    <location>
        <begin position="100"/>
        <end position="240"/>
    </location>
</feature>
<dbReference type="EMBL" id="FRAC01000016">
    <property type="protein sequence ID" value="SHK75130.1"/>
    <property type="molecule type" value="Genomic_DNA"/>
</dbReference>
<sequence>MLLLFSLLFLIAGIICGAYTLIIIAYSGAGTDFLWFWILAGAGGFLASALFFLLHKKHILFHRVWYGVFILLILCAAGVFLLVEGNIYFASRSKVSDNADYVIVLGAQVRGKTVSKALKNRLDTAYEYLKKNPQTVVIVSGGQGKGEEISEAQAMKIYLEGKGINEDRILSEDKSTNTYENLRNSKKVIDSKKITDSREDEKKSTVESESKTEKVVVVTNKFHVFRAKGLAKTQGLRSVQGLGAPNDDVLTLHYYVREFFGVVKDVLAGNMKW</sequence>
<keyword evidence="4" id="KW-1185">Reference proteome</keyword>
<dbReference type="GO" id="GO:0000270">
    <property type="term" value="P:peptidoglycan metabolic process"/>
    <property type="evidence" value="ECO:0007669"/>
    <property type="project" value="TreeGrafter"/>
</dbReference>